<evidence type="ECO:0000313" key="1">
    <source>
        <dbReference type="EMBL" id="WFP22920.1"/>
    </source>
</evidence>
<dbReference type="Proteomes" id="UP001213504">
    <property type="component" value="Chromosome"/>
</dbReference>
<reference evidence="1" key="1">
    <citation type="submission" date="2023-04" db="EMBL/GenBank/DDBJ databases">
        <title>Complete genome sequence of a phthalic acid esters degrading bacterial strain.</title>
        <authorList>
            <person name="Weng L."/>
            <person name="Jia Y."/>
            <person name="Ren L."/>
        </authorList>
    </citation>
    <scope>NUCLEOTIDE SEQUENCE</scope>
    <source>
        <strain evidence="1">RL-LY01</strain>
    </source>
</reference>
<gene>
    <name evidence="1" type="ORF">P9A14_11905</name>
</gene>
<protein>
    <recommendedName>
        <fullName evidence="3">Restriction endonuclease</fullName>
    </recommendedName>
</protein>
<name>A0AAX3T1E5_9ACTN</name>
<dbReference type="REBASE" id="707364">
    <property type="entry name" value="GhoLY01ORF11910P"/>
</dbReference>
<evidence type="ECO:0000313" key="2">
    <source>
        <dbReference type="Proteomes" id="UP001213504"/>
    </source>
</evidence>
<dbReference type="AlphaFoldDB" id="A0AAX3T1E5"/>
<evidence type="ECO:0008006" key="3">
    <source>
        <dbReference type="Google" id="ProtNLM"/>
    </source>
</evidence>
<dbReference type="RefSeq" id="WP_242696967.1">
    <property type="nucleotide sequence ID" value="NZ_CP121270.1"/>
</dbReference>
<organism evidence="1 2">
    <name type="scientific">Gordonia hongkongensis</name>
    <dbReference type="NCBI Taxonomy" id="1701090"/>
    <lineage>
        <taxon>Bacteria</taxon>
        <taxon>Bacillati</taxon>
        <taxon>Actinomycetota</taxon>
        <taxon>Actinomycetes</taxon>
        <taxon>Mycobacteriales</taxon>
        <taxon>Gordoniaceae</taxon>
        <taxon>Gordonia</taxon>
    </lineage>
</organism>
<sequence>MPDNLATARTVQAAIRANVPSIYDLPATELTGLFYTPGQLEELLRAELIGRTDLNNLPVRTRSKVAKTLVCEILGYVAPPSFRKVNPRLRHANVDVYVQQASNLQIWNQEVDAARRYVILIIRDGVIAKVKVIAGADLAQFDTTGTLTSKFQANRIDEDGGSVLASATDTAAFIERFTPSSSVPPGVSPVTAPGRARVLDIATVYSRLLPIVGRYFVDPGQTQERNRGSVVHREACSELGLSHYADHGQFPDILSQLIEVKLQLARTIDLGLELPESTTPLASANGVVAVRDVRYAIFYGARSGSSFQITDLVVVTGQDFFREFRQFAGKVSNSKLQLKLPSNWFL</sequence>
<accession>A0AAX3T1E5</accession>
<dbReference type="EMBL" id="CP121270">
    <property type="protein sequence ID" value="WFP22920.1"/>
    <property type="molecule type" value="Genomic_DNA"/>
</dbReference>
<proteinExistence type="predicted"/>